<keyword evidence="4" id="KW-0812">Transmembrane</keyword>
<protein>
    <recommendedName>
        <fullName evidence="10">OmpA-like domain-containing protein</fullName>
    </recommendedName>
</protein>
<dbReference type="Proteomes" id="UP000887043">
    <property type="component" value="Unassembled WGS sequence"/>
</dbReference>
<keyword evidence="5" id="KW-0406">Ion transport</keyword>
<dbReference type="GO" id="GO:0046930">
    <property type="term" value="C:pore complex"/>
    <property type="evidence" value="ECO:0007669"/>
    <property type="project" value="UniProtKB-KW"/>
</dbReference>
<evidence type="ECO:0000256" key="8">
    <source>
        <dbReference type="ARBA" id="ARBA00023237"/>
    </source>
</evidence>
<evidence type="ECO:0000256" key="7">
    <source>
        <dbReference type="ARBA" id="ARBA00023136"/>
    </source>
</evidence>
<dbReference type="AlphaFoldDB" id="A0AA37HX03"/>
<evidence type="ECO:0000256" key="2">
    <source>
        <dbReference type="ARBA" id="ARBA00022448"/>
    </source>
</evidence>
<dbReference type="SUPFAM" id="SSF56925">
    <property type="entry name" value="OMPA-like"/>
    <property type="match status" value="1"/>
</dbReference>
<evidence type="ECO:0000313" key="11">
    <source>
        <dbReference type="EMBL" id="GJG28460.1"/>
    </source>
</evidence>
<proteinExistence type="predicted"/>
<evidence type="ECO:0000256" key="5">
    <source>
        <dbReference type="ARBA" id="ARBA00023065"/>
    </source>
</evidence>
<keyword evidence="2" id="KW-0813">Transport</keyword>
<name>A0AA37HX03_SEGBR</name>
<evidence type="ECO:0000256" key="3">
    <source>
        <dbReference type="ARBA" id="ARBA00022452"/>
    </source>
</evidence>
<comment type="caution">
    <text evidence="11">The sequence shown here is derived from an EMBL/GenBank/DDBJ whole genome shotgun (WGS) entry which is preliminary data.</text>
</comment>
<dbReference type="PROSITE" id="PS51123">
    <property type="entry name" value="OMPA_2"/>
    <property type="match status" value="1"/>
</dbReference>
<keyword evidence="8" id="KW-0998">Cell outer membrane</keyword>
<evidence type="ECO:0000256" key="9">
    <source>
        <dbReference type="PROSITE-ProRule" id="PRU00473"/>
    </source>
</evidence>
<dbReference type="EMBL" id="BPTR01000001">
    <property type="protein sequence ID" value="GJG28460.1"/>
    <property type="molecule type" value="Genomic_DNA"/>
</dbReference>
<reference evidence="11" key="1">
    <citation type="submission" date="2021-08" db="EMBL/GenBank/DDBJ databases">
        <title>Prevotella lacticifex sp. nov., isolated from rumen of cow.</title>
        <authorList>
            <person name="Shinkai T."/>
            <person name="Ikeyama N."/>
            <person name="Kumagai M."/>
            <person name="Ohmori H."/>
            <person name="Sakamoto M."/>
            <person name="Ohkuma M."/>
            <person name="Mitsumori M."/>
        </authorList>
    </citation>
    <scope>NUCLEOTIDE SEQUENCE</scope>
    <source>
        <strain evidence="11">DSM 11371</strain>
    </source>
</reference>
<evidence type="ECO:0000256" key="6">
    <source>
        <dbReference type="ARBA" id="ARBA00023114"/>
    </source>
</evidence>
<keyword evidence="7 9" id="KW-0472">Membrane</keyword>
<comment type="subcellular location">
    <subcellularLocation>
        <location evidence="1">Cell outer membrane</location>
        <topology evidence="1">Multi-pass membrane protein</topology>
    </subcellularLocation>
</comment>
<evidence type="ECO:0000259" key="10">
    <source>
        <dbReference type="PROSITE" id="PS51123"/>
    </source>
</evidence>
<dbReference type="InterPro" id="IPR036737">
    <property type="entry name" value="OmpA-like_sf"/>
</dbReference>
<accession>A0AA37HX03</accession>
<evidence type="ECO:0000256" key="1">
    <source>
        <dbReference type="ARBA" id="ARBA00004571"/>
    </source>
</evidence>
<keyword evidence="6" id="KW-0626">Porin</keyword>
<dbReference type="InterPro" id="IPR050330">
    <property type="entry name" value="Bact_OuterMem_StrucFunc"/>
</dbReference>
<dbReference type="CDD" id="cd07185">
    <property type="entry name" value="OmpA_C-like"/>
    <property type="match status" value="1"/>
</dbReference>
<dbReference type="Pfam" id="PF00691">
    <property type="entry name" value="OmpA"/>
    <property type="match status" value="1"/>
</dbReference>
<dbReference type="SUPFAM" id="SSF103088">
    <property type="entry name" value="OmpA-like"/>
    <property type="match status" value="1"/>
</dbReference>
<gene>
    <name evidence="11" type="ORF">PRRU23_21600</name>
</gene>
<dbReference type="GO" id="GO:0009279">
    <property type="term" value="C:cell outer membrane"/>
    <property type="evidence" value="ECO:0007669"/>
    <property type="project" value="UniProtKB-SubCell"/>
</dbReference>
<dbReference type="GO" id="GO:0015288">
    <property type="term" value="F:porin activity"/>
    <property type="evidence" value="ECO:0007669"/>
    <property type="project" value="UniProtKB-KW"/>
</dbReference>
<organism evidence="11 12">
    <name type="scientific">Segatella bryantii</name>
    <name type="common">Prevotella bryantii</name>
    <dbReference type="NCBI Taxonomy" id="77095"/>
    <lineage>
        <taxon>Bacteria</taxon>
        <taxon>Pseudomonadati</taxon>
        <taxon>Bacteroidota</taxon>
        <taxon>Bacteroidia</taxon>
        <taxon>Bacteroidales</taxon>
        <taxon>Prevotellaceae</taxon>
        <taxon>Segatella</taxon>
    </lineage>
</organism>
<dbReference type="Gene3D" id="2.40.160.20">
    <property type="match status" value="1"/>
</dbReference>
<dbReference type="Gene3D" id="3.30.1330.60">
    <property type="entry name" value="OmpA-like domain"/>
    <property type="match status" value="1"/>
</dbReference>
<sequence>MKKRLNLNTIGVKSMAKFHLLFIAFMSIGTLPALAQDSLRDYQRGWYVGLGGGTSFGQATFRSITERQTHVGFQAGVFGGYQFSRLFSLEALATMGRQKQTSLDCDPFWLSTDGDISFAPVLGKQGNYYRDLEAKTSWIRFGLQPNFDVLSLFTKPTTKWSLNLSPQVSAVTTRTKHLAEGYENEFKRQWHFGVGGQGSLGYRVAENFGLQLYGGITCLTGDRFDNIPKYKHKSNLIYEAGLKLAYHFGKSIKSKPVFEAPVIATEPEPVVEQLPVVEEQPGIEKQLVVEDQPVENATPKAEAAADLPTIYFAHNSHRLTQKEADKLNAVAEMLKAQPDVTLSINGYASDTGSAGYNLRLTQLRADTVKMLLKRLGIDGHRLHPVIGKGIDRKAPTGKEARRVELMMNEK</sequence>
<dbReference type="PANTHER" id="PTHR30329:SF21">
    <property type="entry name" value="LIPOPROTEIN YIAD-RELATED"/>
    <property type="match status" value="1"/>
</dbReference>
<feature type="domain" description="OmpA-like" evidence="10">
    <location>
        <begin position="299"/>
        <end position="410"/>
    </location>
</feature>
<dbReference type="InterPro" id="IPR006664">
    <property type="entry name" value="OMP_bac"/>
</dbReference>
<evidence type="ECO:0000256" key="4">
    <source>
        <dbReference type="ARBA" id="ARBA00022692"/>
    </source>
</evidence>
<dbReference type="InterPro" id="IPR011250">
    <property type="entry name" value="OMP/PagP_B-barrel"/>
</dbReference>
<dbReference type="PANTHER" id="PTHR30329">
    <property type="entry name" value="STATOR ELEMENT OF FLAGELLAR MOTOR COMPLEX"/>
    <property type="match status" value="1"/>
</dbReference>
<keyword evidence="3" id="KW-1134">Transmembrane beta strand</keyword>
<evidence type="ECO:0000313" key="12">
    <source>
        <dbReference type="Proteomes" id="UP000887043"/>
    </source>
</evidence>
<dbReference type="InterPro" id="IPR006665">
    <property type="entry name" value="OmpA-like"/>
</dbReference>
<dbReference type="PRINTS" id="PR01021">
    <property type="entry name" value="OMPADOMAIN"/>
</dbReference>
<dbReference type="GO" id="GO:0006811">
    <property type="term" value="P:monoatomic ion transport"/>
    <property type="evidence" value="ECO:0007669"/>
    <property type="project" value="UniProtKB-KW"/>
</dbReference>